<dbReference type="AlphaFoldDB" id="A0A2A9FBF0"/>
<dbReference type="RefSeq" id="WP_098512185.1">
    <property type="nucleotide sequence ID" value="NZ_JBIAKZ010000002.1"/>
</dbReference>
<name>A0A2A9FBF0_9PSEU</name>
<evidence type="ECO:0000313" key="3">
    <source>
        <dbReference type="Proteomes" id="UP000243542"/>
    </source>
</evidence>
<evidence type="ECO:0000313" key="2">
    <source>
        <dbReference type="EMBL" id="PFG48101.1"/>
    </source>
</evidence>
<reference evidence="2 3" key="1">
    <citation type="submission" date="2017-10" db="EMBL/GenBank/DDBJ databases">
        <title>Sequencing the genomes of 1000 actinobacteria strains.</title>
        <authorList>
            <person name="Klenk H.-P."/>
        </authorList>
    </citation>
    <scope>NUCLEOTIDE SEQUENCE [LARGE SCALE GENOMIC DNA]</scope>
    <source>
        <strain evidence="2 3">DSM 46092</strain>
    </source>
</reference>
<organism evidence="2 3">
    <name type="scientific">Amycolatopsis sulphurea</name>
    <dbReference type="NCBI Taxonomy" id="76022"/>
    <lineage>
        <taxon>Bacteria</taxon>
        <taxon>Bacillati</taxon>
        <taxon>Actinomycetota</taxon>
        <taxon>Actinomycetes</taxon>
        <taxon>Pseudonocardiales</taxon>
        <taxon>Pseudonocardiaceae</taxon>
        <taxon>Amycolatopsis</taxon>
    </lineage>
</organism>
<keyword evidence="3" id="KW-1185">Reference proteome</keyword>
<dbReference type="Proteomes" id="UP000243542">
    <property type="component" value="Unassembled WGS sequence"/>
</dbReference>
<protein>
    <submittedName>
        <fullName evidence="2">Uncharacterized protein</fullName>
    </submittedName>
</protein>
<comment type="caution">
    <text evidence="2">The sequence shown here is derived from an EMBL/GenBank/DDBJ whole genome shotgun (WGS) entry which is preliminary data.</text>
</comment>
<sequence length="135" mass="14760">MATHKVTYETITKPDPKTLPTGAKVEQISRFPAVVTAHRRTLRVNRVQGGDGNAATVKITTDDGTAKGLPLTEDQAREIGETLVKAADESAAERTKREKAAKTRKLADERMAAARRADRLLGNLGSLGYRDPFRF</sequence>
<gene>
    <name evidence="2" type="ORF">ATK36_3175</name>
</gene>
<evidence type="ECO:0000256" key="1">
    <source>
        <dbReference type="SAM" id="MobiDB-lite"/>
    </source>
</evidence>
<feature type="region of interest" description="Disordered" evidence="1">
    <location>
        <begin position="46"/>
        <end position="69"/>
    </location>
</feature>
<accession>A0A2A9FBF0</accession>
<proteinExistence type="predicted"/>
<dbReference type="EMBL" id="PDJK01000002">
    <property type="protein sequence ID" value="PFG48101.1"/>
    <property type="molecule type" value="Genomic_DNA"/>
</dbReference>